<protein>
    <submittedName>
        <fullName evidence="1">Uncharacterized protein</fullName>
    </submittedName>
</protein>
<sequence>MSFAFGTGNTLLFSNVYVGDCGTASNCESKLKTNNIKC</sequence>
<dbReference type="AlphaFoldDB" id="A0A0E9SFD3"/>
<accession>A0A0E9SFD3</accession>
<name>A0A0E9SFD3_ANGAN</name>
<reference evidence="1" key="1">
    <citation type="submission" date="2014-11" db="EMBL/GenBank/DDBJ databases">
        <authorList>
            <person name="Amaro Gonzalez C."/>
        </authorList>
    </citation>
    <scope>NUCLEOTIDE SEQUENCE</scope>
</reference>
<organism evidence="1">
    <name type="scientific">Anguilla anguilla</name>
    <name type="common">European freshwater eel</name>
    <name type="synonym">Muraena anguilla</name>
    <dbReference type="NCBI Taxonomy" id="7936"/>
    <lineage>
        <taxon>Eukaryota</taxon>
        <taxon>Metazoa</taxon>
        <taxon>Chordata</taxon>
        <taxon>Craniata</taxon>
        <taxon>Vertebrata</taxon>
        <taxon>Euteleostomi</taxon>
        <taxon>Actinopterygii</taxon>
        <taxon>Neopterygii</taxon>
        <taxon>Teleostei</taxon>
        <taxon>Anguilliformes</taxon>
        <taxon>Anguillidae</taxon>
        <taxon>Anguilla</taxon>
    </lineage>
</organism>
<dbReference type="EMBL" id="GBXM01069197">
    <property type="protein sequence ID" value="JAH39380.1"/>
    <property type="molecule type" value="Transcribed_RNA"/>
</dbReference>
<reference evidence="1" key="2">
    <citation type="journal article" date="2015" name="Fish Shellfish Immunol.">
        <title>Early steps in the European eel (Anguilla anguilla)-Vibrio vulnificus interaction in the gills: Role of the RtxA13 toxin.</title>
        <authorList>
            <person name="Callol A."/>
            <person name="Pajuelo D."/>
            <person name="Ebbesson L."/>
            <person name="Teles M."/>
            <person name="MacKenzie S."/>
            <person name="Amaro C."/>
        </authorList>
    </citation>
    <scope>NUCLEOTIDE SEQUENCE</scope>
</reference>
<evidence type="ECO:0000313" key="1">
    <source>
        <dbReference type="EMBL" id="JAH39380.1"/>
    </source>
</evidence>
<proteinExistence type="predicted"/>